<reference evidence="2 3" key="1">
    <citation type="journal article" date="2019" name="Commun. Biol.">
        <title>The bagworm genome reveals a unique fibroin gene that provides high tensile strength.</title>
        <authorList>
            <person name="Kono N."/>
            <person name="Nakamura H."/>
            <person name="Ohtoshi R."/>
            <person name="Tomita M."/>
            <person name="Numata K."/>
            <person name="Arakawa K."/>
        </authorList>
    </citation>
    <scope>NUCLEOTIDE SEQUENCE [LARGE SCALE GENOMIC DNA]</scope>
</reference>
<organism evidence="2 3">
    <name type="scientific">Eumeta variegata</name>
    <name type="common">Bagworm moth</name>
    <name type="synonym">Eumeta japonica</name>
    <dbReference type="NCBI Taxonomy" id="151549"/>
    <lineage>
        <taxon>Eukaryota</taxon>
        <taxon>Metazoa</taxon>
        <taxon>Ecdysozoa</taxon>
        <taxon>Arthropoda</taxon>
        <taxon>Hexapoda</taxon>
        <taxon>Insecta</taxon>
        <taxon>Pterygota</taxon>
        <taxon>Neoptera</taxon>
        <taxon>Endopterygota</taxon>
        <taxon>Lepidoptera</taxon>
        <taxon>Glossata</taxon>
        <taxon>Ditrysia</taxon>
        <taxon>Tineoidea</taxon>
        <taxon>Psychidae</taxon>
        <taxon>Oiketicinae</taxon>
        <taxon>Eumeta</taxon>
    </lineage>
</organism>
<feature type="compositionally biased region" description="Low complexity" evidence="1">
    <location>
        <begin position="49"/>
        <end position="64"/>
    </location>
</feature>
<dbReference type="EMBL" id="BGZK01001043">
    <property type="protein sequence ID" value="GBP69529.1"/>
    <property type="molecule type" value="Genomic_DNA"/>
</dbReference>
<proteinExistence type="predicted"/>
<keyword evidence="3" id="KW-1185">Reference proteome</keyword>
<feature type="region of interest" description="Disordered" evidence="1">
    <location>
        <begin position="49"/>
        <end position="75"/>
    </location>
</feature>
<evidence type="ECO:0000256" key="1">
    <source>
        <dbReference type="SAM" id="MobiDB-lite"/>
    </source>
</evidence>
<gene>
    <name evidence="2" type="ORF">EVAR_88430_1</name>
</gene>
<name>A0A4C1Y4R2_EUMVA</name>
<accession>A0A4C1Y4R2</accession>
<dbReference type="Proteomes" id="UP000299102">
    <property type="component" value="Unassembled WGS sequence"/>
</dbReference>
<protein>
    <submittedName>
        <fullName evidence="2">Uncharacterized protein</fullName>
    </submittedName>
</protein>
<comment type="caution">
    <text evidence="2">The sequence shown here is derived from an EMBL/GenBank/DDBJ whole genome shotgun (WGS) entry which is preliminary data.</text>
</comment>
<evidence type="ECO:0000313" key="3">
    <source>
        <dbReference type="Proteomes" id="UP000299102"/>
    </source>
</evidence>
<sequence>MGGGGSREAVGWVVNRQGRVAEGGDTPRGTRRLFAANERLLRARNRTCAAPADARMNNAAGAGRPRPRRPPALMQ</sequence>
<dbReference type="AlphaFoldDB" id="A0A4C1Y4R2"/>
<evidence type="ECO:0000313" key="2">
    <source>
        <dbReference type="EMBL" id="GBP69529.1"/>
    </source>
</evidence>